<evidence type="ECO:0000256" key="2">
    <source>
        <dbReference type="ARBA" id="ARBA00022643"/>
    </source>
</evidence>
<protein>
    <submittedName>
        <fullName evidence="4">2-nitropropane dioxygenase</fullName>
    </submittedName>
</protein>
<keyword evidence="1" id="KW-0285">Flavoprotein</keyword>
<dbReference type="GO" id="GO:0018580">
    <property type="term" value="F:nitronate monooxygenase activity"/>
    <property type="evidence" value="ECO:0007669"/>
    <property type="project" value="InterPro"/>
</dbReference>
<keyword evidence="2" id="KW-0288">FMN</keyword>
<dbReference type="Gene3D" id="3.20.20.70">
    <property type="entry name" value="Aldolase class I"/>
    <property type="match status" value="1"/>
</dbReference>
<evidence type="ECO:0000256" key="3">
    <source>
        <dbReference type="ARBA" id="ARBA00023002"/>
    </source>
</evidence>
<dbReference type="PANTHER" id="PTHR32332">
    <property type="entry name" value="2-NITROPROPANE DIOXYGENASE"/>
    <property type="match status" value="1"/>
</dbReference>
<dbReference type="GO" id="GO:0051213">
    <property type="term" value="F:dioxygenase activity"/>
    <property type="evidence" value="ECO:0007669"/>
    <property type="project" value="UniProtKB-KW"/>
</dbReference>
<accession>A0A132ENS6</accession>
<dbReference type="PANTHER" id="PTHR32332:SF20">
    <property type="entry name" value="2-NITROPROPANE DIOXYGENASE-LIKE PROTEIN"/>
    <property type="match status" value="1"/>
</dbReference>
<organism evidence="4 5">
    <name type="scientific">Burkholderia pseudomultivorans</name>
    <dbReference type="NCBI Taxonomy" id="1207504"/>
    <lineage>
        <taxon>Bacteria</taxon>
        <taxon>Pseudomonadati</taxon>
        <taxon>Pseudomonadota</taxon>
        <taxon>Betaproteobacteria</taxon>
        <taxon>Burkholderiales</taxon>
        <taxon>Burkholderiaceae</taxon>
        <taxon>Burkholderia</taxon>
        <taxon>Burkholderia cepacia complex</taxon>
    </lineage>
</organism>
<dbReference type="EMBL" id="LPJR01000001">
    <property type="protein sequence ID" value="KWF37892.1"/>
    <property type="molecule type" value="Genomic_DNA"/>
</dbReference>
<dbReference type="InterPro" id="IPR004136">
    <property type="entry name" value="NMO"/>
</dbReference>
<dbReference type="RefSeq" id="WP_060237593.1">
    <property type="nucleotide sequence ID" value="NZ_LPJR01000001.1"/>
</dbReference>
<keyword evidence="3" id="KW-0560">Oxidoreductase</keyword>
<evidence type="ECO:0000256" key="1">
    <source>
        <dbReference type="ARBA" id="ARBA00022630"/>
    </source>
</evidence>
<name>A0A132ENS6_9BURK</name>
<dbReference type="Pfam" id="PF03060">
    <property type="entry name" value="NMO"/>
    <property type="match status" value="2"/>
</dbReference>
<evidence type="ECO:0000313" key="4">
    <source>
        <dbReference type="EMBL" id="KWF37892.1"/>
    </source>
</evidence>
<dbReference type="InterPro" id="IPR013785">
    <property type="entry name" value="Aldolase_TIM"/>
</dbReference>
<keyword evidence="4" id="KW-0223">Dioxygenase</keyword>
<reference evidence="4 5" key="1">
    <citation type="submission" date="2015-11" db="EMBL/GenBank/DDBJ databases">
        <title>Expanding the genomic diversity of Burkholderia species for the development of highly accurate diagnostics.</title>
        <authorList>
            <person name="Sahl J."/>
            <person name="Keim P."/>
            <person name="Wagner D."/>
        </authorList>
    </citation>
    <scope>NUCLEOTIDE SEQUENCE [LARGE SCALE GENOMIC DNA]</scope>
    <source>
        <strain evidence="4 5">MSMB368WGS</strain>
    </source>
</reference>
<dbReference type="CDD" id="cd04730">
    <property type="entry name" value="NPD_like"/>
    <property type="match status" value="1"/>
</dbReference>
<proteinExistence type="predicted"/>
<dbReference type="Proteomes" id="UP000062912">
    <property type="component" value="Unassembled WGS sequence"/>
</dbReference>
<comment type="caution">
    <text evidence="4">The sequence shown here is derived from an EMBL/GenBank/DDBJ whole genome shotgun (WGS) entry which is preliminary data.</text>
</comment>
<sequence length="362" mass="38049">MSTTLHTPLCDLLGCRYPIVQTAMGWVADARLVAATGNAGGFGFLAGATLEPDEVEAEILKVKSLTDQPFGINFHMFQKNAQQVVDLAIKHRLRAVSYGRGPDAKTIRRFKDAGIVCMPTVGAPKHAAKAVELGADIVTVQGAEGGGHTGSVPTTLLLPKVLDAVQVPVVAAGGFFDGRGLAAALAYGAAGIAMGTRFLMSAESPVPRDTLERYVAVADPARIRVSDALDGLPQRMIDNPYLLKLERFGPLRRTLFALKTAEAWRRRSGLRTGDMLGLALKALCSHDYTASQTLMAANAPFLIQRAIVDGRPDEGVLPSGQAAAMIGAIESCDTLIARIVAEAGARLDALAALRCAAAAQPA</sequence>
<gene>
    <name evidence="4" type="ORF">WT56_04135</name>
</gene>
<evidence type="ECO:0000313" key="5">
    <source>
        <dbReference type="Proteomes" id="UP000062912"/>
    </source>
</evidence>
<dbReference type="AlphaFoldDB" id="A0A132ENS6"/>
<dbReference type="OrthoDB" id="9778912at2"/>
<dbReference type="SUPFAM" id="SSF51412">
    <property type="entry name" value="Inosine monophosphate dehydrogenase (IMPDH)"/>
    <property type="match status" value="1"/>
</dbReference>